<dbReference type="InterPro" id="IPR001851">
    <property type="entry name" value="ABC_transp_permease"/>
</dbReference>
<keyword evidence="2" id="KW-1003">Cell membrane</keyword>
<feature type="transmembrane region" description="Helical" evidence="6">
    <location>
        <begin position="318"/>
        <end position="336"/>
    </location>
</feature>
<dbReference type="EMBL" id="BAAACF010000003">
    <property type="protein sequence ID" value="GAA0728436.1"/>
    <property type="molecule type" value="Genomic_DNA"/>
</dbReference>
<dbReference type="CDD" id="cd06580">
    <property type="entry name" value="TM_PBP1_transp_TpRbsC_like"/>
    <property type="match status" value="1"/>
</dbReference>
<evidence type="ECO:0000256" key="6">
    <source>
        <dbReference type="SAM" id="Phobius"/>
    </source>
</evidence>
<comment type="subcellular location">
    <subcellularLocation>
        <location evidence="1">Cell membrane</location>
        <topology evidence="1">Multi-pass membrane protein</topology>
    </subcellularLocation>
</comment>
<keyword evidence="5 6" id="KW-0472">Membrane</keyword>
<evidence type="ECO:0000313" key="8">
    <source>
        <dbReference type="Proteomes" id="UP001500339"/>
    </source>
</evidence>
<evidence type="ECO:0000256" key="1">
    <source>
        <dbReference type="ARBA" id="ARBA00004651"/>
    </source>
</evidence>
<feature type="transmembrane region" description="Helical" evidence="6">
    <location>
        <begin position="238"/>
        <end position="259"/>
    </location>
</feature>
<feature type="transmembrane region" description="Helical" evidence="6">
    <location>
        <begin position="289"/>
        <end position="312"/>
    </location>
</feature>
<feature type="transmembrane region" description="Helical" evidence="6">
    <location>
        <begin position="88"/>
        <end position="105"/>
    </location>
</feature>
<accession>A0ABN1J4L4</accession>
<evidence type="ECO:0000256" key="4">
    <source>
        <dbReference type="ARBA" id="ARBA00022989"/>
    </source>
</evidence>
<reference evidence="7 8" key="1">
    <citation type="journal article" date="2019" name="Int. J. Syst. Evol. Microbiol.">
        <title>The Global Catalogue of Microorganisms (GCM) 10K type strain sequencing project: providing services to taxonomists for standard genome sequencing and annotation.</title>
        <authorList>
            <consortium name="The Broad Institute Genomics Platform"/>
            <consortium name="The Broad Institute Genome Sequencing Center for Infectious Disease"/>
            <person name="Wu L."/>
            <person name="Ma J."/>
        </authorList>
    </citation>
    <scope>NUCLEOTIDE SEQUENCE [LARGE SCALE GENOMIC DNA]</scope>
    <source>
        <strain evidence="7 8">JCM 1405</strain>
    </source>
</reference>
<dbReference type="PANTHER" id="PTHR47089">
    <property type="entry name" value="ABC TRANSPORTER, PERMEASE PROTEIN"/>
    <property type="match status" value="1"/>
</dbReference>
<name>A0ABN1J4L4_9CLOT</name>
<evidence type="ECO:0000313" key="7">
    <source>
        <dbReference type="EMBL" id="GAA0728436.1"/>
    </source>
</evidence>
<feature type="transmembrane region" description="Helical" evidence="6">
    <location>
        <begin position="12"/>
        <end position="34"/>
    </location>
</feature>
<feature type="transmembrane region" description="Helical" evidence="6">
    <location>
        <begin position="111"/>
        <end position="132"/>
    </location>
</feature>
<gene>
    <name evidence="7" type="ORF">GCM10008905_27320</name>
</gene>
<keyword evidence="3 6" id="KW-0812">Transmembrane</keyword>
<feature type="transmembrane region" description="Helical" evidence="6">
    <location>
        <begin position="144"/>
        <end position="163"/>
    </location>
</feature>
<evidence type="ECO:0000256" key="2">
    <source>
        <dbReference type="ARBA" id="ARBA00022475"/>
    </source>
</evidence>
<comment type="caution">
    <text evidence="7">The sequence shown here is derived from an EMBL/GenBank/DDBJ whole genome shotgun (WGS) entry which is preliminary data.</text>
</comment>
<dbReference type="PANTHER" id="PTHR47089:SF1">
    <property type="entry name" value="GUANOSINE ABC TRANSPORTER PERMEASE PROTEIN NUPP"/>
    <property type="match status" value="1"/>
</dbReference>
<dbReference type="Proteomes" id="UP001500339">
    <property type="component" value="Unassembled WGS sequence"/>
</dbReference>
<dbReference type="Pfam" id="PF02653">
    <property type="entry name" value="BPD_transp_2"/>
    <property type="match status" value="1"/>
</dbReference>
<evidence type="ECO:0000256" key="5">
    <source>
        <dbReference type="ARBA" id="ARBA00023136"/>
    </source>
</evidence>
<proteinExistence type="predicted"/>
<organism evidence="7 8">
    <name type="scientific">Clostridium malenominatum</name>
    <dbReference type="NCBI Taxonomy" id="1539"/>
    <lineage>
        <taxon>Bacteria</taxon>
        <taxon>Bacillati</taxon>
        <taxon>Bacillota</taxon>
        <taxon>Clostridia</taxon>
        <taxon>Eubacteriales</taxon>
        <taxon>Clostridiaceae</taxon>
        <taxon>Clostridium</taxon>
    </lineage>
</organism>
<sequence>MSSKKIETQFEIIRTFVAILLAMSLAFLIILGISKQPLNALTTFLTGPFSSIRRFGNMIEMSIPFIFAGLSVCVMFQAKQFNMISEGAFFIGGVAASYIAVKVMLPMGIHPIVAILFGGLIGAIAGFIPGILKTKWNANELVSSLMLNYVFLYLGIYVINNILRDPNAGMMASFIFEETAMFKKIVPGTRIHLGVFVAILSIILTYLFMYRSKWGYALRMTGLNENFARYSGINTGRVIIYSQVLGGFIAGLGGATEILGMYQRFQWQSLPGYGFDGIIVAILARNNPLFVPIGAIFLAYLRVGADIMARMTDVPSEVISVIQAIIIMLIAANRFLAKWKHQRIVKDSQEKLAVKEGK</sequence>
<dbReference type="RefSeq" id="WP_343770514.1">
    <property type="nucleotide sequence ID" value="NZ_BAAACF010000003.1"/>
</dbReference>
<evidence type="ECO:0000256" key="3">
    <source>
        <dbReference type="ARBA" id="ARBA00022692"/>
    </source>
</evidence>
<protein>
    <submittedName>
        <fullName evidence="7">ABC transporter permease</fullName>
    </submittedName>
</protein>
<keyword evidence="8" id="KW-1185">Reference proteome</keyword>
<feature type="transmembrane region" description="Helical" evidence="6">
    <location>
        <begin position="191"/>
        <end position="210"/>
    </location>
</feature>
<keyword evidence="4 6" id="KW-1133">Transmembrane helix</keyword>
<feature type="transmembrane region" description="Helical" evidence="6">
    <location>
        <begin position="54"/>
        <end position="76"/>
    </location>
</feature>